<sequence>MAGMLALGLVACGSETTDNATQADVLSEGAGFVGLVATLLSDSDVAAGKSLGFATASAGRKTAVTTHCDAGGTVSHDAETGRTEYSQCVTRYVQGDYVLTSTVDGVEIIRETGCPDSGCEAQTRYYLDQYGENGEPLTAQTADSDGEDVISTLLLDDQYSITDLADGTAYTSVLDGVVTTRDRARGGPELRLVYQQTRFAEVETSTGYSLEIDGAFTANAGAISPGCGQGAVSFETTTPIQFDASNALVAGALNLLLSDDRVVQVRVEQGVFVLESEGASRRYSVDELQQLCS</sequence>
<organism evidence="1 2">
    <name type="scientific">Abyssibacter profundi</name>
    <dbReference type="NCBI Taxonomy" id="2182787"/>
    <lineage>
        <taxon>Bacteria</taxon>
        <taxon>Pseudomonadati</taxon>
        <taxon>Pseudomonadota</taxon>
        <taxon>Gammaproteobacteria</taxon>
        <taxon>Chromatiales</taxon>
        <taxon>Oceanococcaceae</taxon>
        <taxon>Abyssibacter</taxon>
    </lineage>
</organism>
<dbReference type="AlphaFoldDB" id="A0A363UJL9"/>
<comment type="caution">
    <text evidence="1">The sequence shown here is derived from an EMBL/GenBank/DDBJ whole genome shotgun (WGS) entry which is preliminary data.</text>
</comment>
<reference evidence="1 2" key="1">
    <citation type="submission" date="2018-05" db="EMBL/GenBank/DDBJ databases">
        <title>Abyssibacter profundi OUC007T gen. nov., sp. nov, a marine bacterium isolated from seawater of the Mariana Trench.</title>
        <authorList>
            <person name="Zhou S."/>
        </authorList>
    </citation>
    <scope>NUCLEOTIDE SEQUENCE [LARGE SCALE GENOMIC DNA]</scope>
    <source>
        <strain evidence="1 2">OUC007</strain>
    </source>
</reference>
<gene>
    <name evidence="1" type="ORF">DEH80_10950</name>
</gene>
<protein>
    <submittedName>
        <fullName evidence="1">Uncharacterized protein</fullName>
    </submittedName>
</protein>
<evidence type="ECO:0000313" key="1">
    <source>
        <dbReference type="EMBL" id="PWN55616.1"/>
    </source>
</evidence>
<accession>A0A363UJL9</accession>
<keyword evidence="2" id="KW-1185">Reference proteome</keyword>
<dbReference type="EMBL" id="QEQK01000009">
    <property type="protein sequence ID" value="PWN55616.1"/>
    <property type="molecule type" value="Genomic_DNA"/>
</dbReference>
<dbReference type="Proteomes" id="UP000251800">
    <property type="component" value="Unassembled WGS sequence"/>
</dbReference>
<evidence type="ECO:0000313" key="2">
    <source>
        <dbReference type="Proteomes" id="UP000251800"/>
    </source>
</evidence>
<name>A0A363UJL9_9GAMM</name>
<proteinExistence type="predicted"/>